<dbReference type="GO" id="GO:0006354">
    <property type="term" value="P:DNA-templated transcription elongation"/>
    <property type="evidence" value="ECO:0007669"/>
    <property type="project" value="TreeGrafter"/>
</dbReference>
<dbReference type="GO" id="GO:0032784">
    <property type="term" value="P:regulation of DNA-templated transcription elongation"/>
    <property type="evidence" value="ECO:0007669"/>
    <property type="project" value="InterPro"/>
</dbReference>
<proteinExistence type="predicted"/>
<keyword evidence="3" id="KW-0648">Protein biosynthesis</keyword>
<dbReference type="InterPro" id="IPR029462">
    <property type="entry name" value="Rnk_N"/>
</dbReference>
<evidence type="ECO:0000313" key="3">
    <source>
        <dbReference type="EMBL" id="CBK43568.1"/>
    </source>
</evidence>
<reference evidence="3 4" key="1">
    <citation type="journal article" date="2010" name="Proc. Natl. Acad. Sci. U.S.A.">
        <title>A Nitrospira metagenome illuminates the physiology and evolution of globally important nitrite-oxidizing bacteria.</title>
        <authorList>
            <person name="Lucker S."/>
            <person name="Wagner M."/>
            <person name="Maixner F."/>
            <person name="Pelletier E."/>
            <person name="Koch H."/>
            <person name="Vacherie B."/>
            <person name="Rattei T."/>
            <person name="Sinninghe Damste J."/>
            <person name="Spieck E."/>
            <person name="Le Paslier D."/>
            <person name="Daims H."/>
        </authorList>
    </citation>
    <scope>NUCLEOTIDE SEQUENCE [LARGE SCALE GENOMIC DNA]</scope>
</reference>
<name>D8PJJ4_9BACT</name>
<dbReference type="NCBIfam" id="NF004396">
    <property type="entry name" value="PRK05753.1"/>
    <property type="match status" value="1"/>
</dbReference>
<dbReference type="SUPFAM" id="SSF54534">
    <property type="entry name" value="FKBP-like"/>
    <property type="match status" value="1"/>
</dbReference>
<organism evidence="3 4">
    <name type="scientific">Nitrospira defluvii</name>
    <dbReference type="NCBI Taxonomy" id="330214"/>
    <lineage>
        <taxon>Bacteria</taxon>
        <taxon>Pseudomonadati</taxon>
        <taxon>Nitrospirota</taxon>
        <taxon>Nitrospiria</taxon>
        <taxon>Nitrospirales</taxon>
        <taxon>Nitrospiraceae</taxon>
        <taxon>Nitrospira</taxon>
    </lineage>
</organism>
<dbReference type="GO" id="GO:0070063">
    <property type="term" value="F:RNA polymerase binding"/>
    <property type="evidence" value="ECO:0007669"/>
    <property type="project" value="InterPro"/>
</dbReference>
<evidence type="ECO:0000259" key="1">
    <source>
        <dbReference type="Pfam" id="PF01272"/>
    </source>
</evidence>
<dbReference type="Gene3D" id="3.10.50.30">
    <property type="entry name" value="Transcription elongation factor, GreA/GreB, C-terminal domain"/>
    <property type="match status" value="1"/>
</dbReference>
<dbReference type="Pfam" id="PF01272">
    <property type="entry name" value="GreA_GreB"/>
    <property type="match status" value="1"/>
</dbReference>
<dbReference type="EMBL" id="FP929003">
    <property type="protein sequence ID" value="CBK43568.1"/>
    <property type="molecule type" value="Genomic_DNA"/>
</dbReference>
<dbReference type="FunFam" id="3.10.50.30:FF:000002">
    <property type="entry name" value="Regulator of nucleoside diphosphate kinase"/>
    <property type="match status" value="1"/>
</dbReference>
<dbReference type="InterPro" id="IPR036953">
    <property type="entry name" value="GreA/GreB_C_sf"/>
</dbReference>
<dbReference type="GO" id="GO:0003746">
    <property type="term" value="F:translation elongation factor activity"/>
    <property type="evidence" value="ECO:0007669"/>
    <property type="project" value="UniProtKB-KW"/>
</dbReference>
<accession>D8PJJ4</accession>
<dbReference type="Pfam" id="PF14760">
    <property type="entry name" value="Rnk_N"/>
    <property type="match status" value="1"/>
</dbReference>
<dbReference type="InterPro" id="IPR023459">
    <property type="entry name" value="Tscrpt_elong_fac_GreA/B_fam"/>
</dbReference>
<dbReference type="GO" id="GO:0003677">
    <property type="term" value="F:DNA binding"/>
    <property type="evidence" value="ECO:0007669"/>
    <property type="project" value="InterPro"/>
</dbReference>
<dbReference type="PANTHER" id="PTHR30437">
    <property type="entry name" value="TRANSCRIPTION ELONGATION FACTOR GREA"/>
    <property type="match status" value="1"/>
</dbReference>
<dbReference type="KEGG" id="nde:NIDE3896"/>
<gene>
    <name evidence="3" type="ORF">NIDE3896</name>
</gene>
<feature type="domain" description="Regulator of nucleoside diphosphate kinase N-terminal" evidence="2">
    <location>
        <begin position="4"/>
        <end position="47"/>
    </location>
</feature>
<dbReference type="STRING" id="330214.NIDE3896"/>
<keyword evidence="3" id="KW-0251">Elongation factor</keyword>
<dbReference type="InterPro" id="IPR001437">
    <property type="entry name" value="Tscrpt_elong_fac_GreA/B_C"/>
</dbReference>
<evidence type="ECO:0000313" key="4">
    <source>
        <dbReference type="Proteomes" id="UP000001660"/>
    </source>
</evidence>
<keyword evidence="4" id="KW-1185">Reference proteome</keyword>
<dbReference type="eggNOG" id="COG0782">
    <property type="taxonomic scope" value="Bacteria"/>
</dbReference>
<sequence>MNQREIYITEFDLARLRDVLRARTSVGARDRDHLESLENELDRAHVVDPSAVPHDVVTMNSQVRIEDVETGAENVYTLVFPSDAGIQEKKLSILAPIGTALLGARAGETVDWSVPAGVRTVRIKEVLYQPEAAGHYHL</sequence>
<evidence type="ECO:0000259" key="2">
    <source>
        <dbReference type="Pfam" id="PF14760"/>
    </source>
</evidence>
<dbReference type="HOGENOM" id="CLU_120358_1_0_0"/>
<dbReference type="PANTHER" id="PTHR30437:SF5">
    <property type="entry name" value="REGULATOR OF NUCLEOSIDE DIPHOSPHATE KINASE"/>
    <property type="match status" value="1"/>
</dbReference>
<dbReference type="Proteomes" id="UP000001660">
    <property type="component" value="Chromosome"/>
</dbReference>
<dbReference type="OrthoDB" id="192847at2"/>
<dbReference type="AlphaFoldDB" id="D8PJJ4"/>
<protein>
    <submittedName>
        <fullName evidence="3">Transcription elongation factor, greA/greB family</fullName>
    </submittedName>
</protein>
<feature type="domain" description="Transcription elongation factor GreA/GreB C-terminal" evidence="1">
    <location>
        <begin position="53"/>
        <end position="128"/>
    </location>
</feature>